<evidence type="ECO:0000313" key="1">
    <source>
        <dbReference type="EMBL" id="QLI66770.1"/>
    </source>
</evidence>
<keyword evidence="2" id="KW-1185">Reference proteome</keyword>
<reference evidence="1 2" key="1">
    <citation type="submission" date="2020-07" db="EMBL/GenBank/DDBJ databases">
        <title>Telomere length de novo assembly of all 7 chromosomes of the fungus, Metarhizium brunneum, using a novel assembly pipeline.</title>
        <authorList>
            <person name="Saud z."/>
            <person name="Kortsinoglou A."/>
            <person name="Kouvelis V.N."/>
            <person name="Butt T.M."/>
        </authorList>
    </citation>
    <scope>NUCLEOTIDE SEQUENCE [LARGE SCALE GENOMIC DNA]</scope>
    <source>
        <strain evidence="1 2">4556</strain>
    </source>
</reference>
<sequence length="214" mass="23036">MKAIVLHGPGQATVDSVLTPHPGPGSNTIQVLHAMVHNAAEALIEGTAGGYGVGRVAASGPDTTALELLRPGHLSRSEDHRGRQDGQSGCGYCRPWPRWTLLWISDPLARRIRSPWARRFFPSGGTDKSVSLVGVAMPRCPFPMVFKDLALRASWMYERTHVRALIKMAQAGVLKLGKAAGLDVIAFYPLEKMEEAPDKGLEAGALELVVIGPQ</sequence>
<dbReference type="GeneID" id="26240057"/>
<dbReference type="Proteomes" id="UP000510686">
    <property type="component" value="Chromosome 2"/>
</dbReference>
<proteinExistence type="predicted"/>
<dbReference type="AlphaFoldDB" id="A0A7D5UTX3"/>
<protein>
    <submittedName>
        <fullName evidence="1">Uncharacterized protein</fullName>
    </submittedName>
</protein>
<dbReference type="RefSeq" id="XP_014547494.1">
    <property type="nucleotide sequence ID" value="XM_014692008.1"/>
</dbReference>
<gene>
    <name evidence="1" type="ORF">G6M90_00g041490</name>
</gene>
<dbReference type="OrthoDB" id="4955380at2759"/>
<accession>A0A7D5UTX3</accession>
<dbReference type="KEGG" id="mbrn:26240057"/>
<evidence type="ECO:0000313" key="2">
    <source>
        <dbReference type="Proteomes" id="UP000510686"/>
    </source>
</evidence>
<dbReference type="EMBL" id="CP058933">
    <property type="protein sequence ID" value="QLI66770.1"/>
    <property type="molecule type" value="Genomic_DNA"/>
</dbReference>
<name>A0A7D5UTX3_9HYPO</name>
<organism evidence="1 2">
    <name type="scientific">Metarhizium brunneum</name>
    <dbReference type="NCBI Taxonomy" id="500148"/>
    <lineage>
        <taxon>Eukaryota</taxon>
        <taxon>Fungi</taxon>
        <taxon>Dikarya</taxon>
        <taxon>Ascomycota</taxon>
        <taxon>Pezizomycotina</taxon>
        <taxon>Sordariomycetes</taxon>
        <taxon>Hypocreomycetidae</taxon>
        <taxon>Hypocreales</taxon>
        <taxon>Clavicipitaceae</taxon>
        <taxon>Metarhizium</taxon>
    </lineage>
</organism>